<dbReference type="GO" id="GO:0033065">
    <property type="term" value="C:Rad51C-XRCC3 complex"/>
    <property type="evidence" value="ECO:0007669"/>
    <property type="project" value="TreeGrafter"/>
</dbReference>
<sequence length="336" mass="37274">MEHPWSSSATASLMMFKLNILPFWCCETFRRSSNSFSTIPSSLGSITGSQLLSSIRPQPPFQTGHPSLDLLFNNRSLKRRHEAIELVPSSPAGLSRRQHLQIEGPPGVGKTKVAIGIAVRARTASLITRRAEEVEVLYIDADGSAPARLFEDSAQGVVEELQENRDGLIDRICEGIHLVRITSTADLIFFFLRLSRWLAEHPKTKMIVLDSLTAHTKYVSMTIEERALVGQHIREAIKFATTSFNCTVIMTTQPTKKGTPGNTILLTPEFRPSSAWSSLPSILKLRMRFESNGTRKAAVIEQDSSPNALGRFKGEVIFELNNIGICEPRQSQSQAT</sequence>
<evidence type="ECO:0000256" key="2">
    <source>
        <dbReference type="ARBA" id="ARBA00022741"/>
    </source>
</evidence>
<evidence type="ECO:0000256" key="1">
    <source>
        <dbReference type="ARBA" id="ARBA00004123"/>
    </source>
</evidence>
<dbReference type="STRING" id="747676.F4R6P4"/>
<evidence type="ECO:0000256" key="6">
    <source>
        <dbReference type="ARBA" id="ARBA00023242"/>
    </source>
</evidence>
<evidence type="ECO:0000313" key="8">
    <source>
        <dbReference type="EMBL" id="EGG12425.1"/>
    </source>
</evidence>
<evidence type="ECO:0000313" key="9">
    <source>
        <dbReference type="Proteomes" id="UP000001072"/>
    </source>
</evidence>
<dbReference type="AlphaFoldDB" id="F4R6P4"/>
<dbReference type="OrthoDB" id="5957327at2759"/>
<keyword evidence="4" id="KW-0067">ATP-binding</keyword>
<dbReference type="Gene3D" id="3.40.50.300">
    <property type="entry name" value="P-loop containing nucleotide triphosphate hydrolases"/>
    <property type="match status" value="1"/>
</dbReference>
<keyword evidence="9" id="KW-1185">Reference proteome</keyword>
<evidence type="ECO:0000259" key="7">
    <source>
        <dbReference type="SMART" id="SM00382"/>
    </source>
</evidence>
<dbReference type="SUPFAM" id="SSF52540">
    <property type="entry name" value="P-loop containing nucleoside triphosphate hydrolases"/>
    <property type="match status" value="1"/>
</dbReference>
<gene>
    <name evidence="8" type="ORF">MELLADRAFT_101700</name>
</gene>
<dbReference type="KEGG" id="mlr:MELLADRAFT_101700"/>
<comment type="subcellular location">
    <subcellularLocation>
        <location evidence="1">Nucleus</location>
    </subcellularLocation>
</comment>
<dbReference type="GO" id="GO:0005524">
    <property type="term" value="F:ATP binding"/>
    <property type="evidence" value="ECO:0007669"/>
    <property type="project" value="UniProtKB-KW"/>
</dbReference>
<dbReference type="eggNOG" id="ENOG502SW4B">
    <property type="taxonomic scope" value="Eukaryota"/>
</dbReference>
<dbReference type="VEuPathDB" id="FungiDB:MELLADRAFT_101700"/>
<organism evidence="9">
    <name type="scientific">Melampsora larici-populina (strain 98AG31 / pathotype 3-4-7)</name>
    <name type="common">Poplar leaf rust fungus</name>
    <dbReference type="NCBI Taxonomy" id="747676"/>
    <lineage>
        <taxon>Eukaryota</taxon>
        <taxon>Fungi</taxon>
        <taxon>Dikarya</taxon>
        <taxon>Basidiomycota</taxon>
        <taxon>Pucciniomycotina</taxon>
        <taxon>Pucciniomycetes</taxon>
        <taxon>Pucciniales</taxon>
        <taxon>Melampsoraceae</taxon>
        <taxon>Melampsora</taxon>
    </lineage>
</organism>
<dbReference type="InterPro" id="IPR027417">
    <property type="entry name" value="P-loop_NTPase"/>
</dbReference>
<evidence type="ECO:0000256" key="3">
    <source>
        <dbReference type="ARBA" id="ARBA00022763"/>
    </source>
</evidence>
<keyword evidence="5" id="KW-0234">DNA repair</keyword>
<reference evidence="9" key="1">
    <citation type="journal article" date="2011" name="Proc. Natl. Acad. Sci. U.S.A.">
        <title>Obligate biotrophy features unraveled by the genomic analysis of rust fungi.</title>
        <authorList>
            <person name="Duplessis S."/>
            <person name="Cuomo C.A."/>
            <person name="Lin Y.-C."/>
            <person name="Aerts A."/>
            <person name="Tisserant E."/>
            <person name="Veneault-Fourrey C."/>
            <person name="Joly D.L."/>
            <person name="Hacquard S."/>
            <person name="Amselem J."/>
            <person name="Cantarel B.L."/>
            <person name="Chiu R."/>
            <person name="Coutinho P.M."/>
            <person name="Feau N."/>
            <person name="Field M."/>
            <person name="Frey P."/>
            <person name="Gelhaye E."/>
            <person name="Goldberg J."/>
            <person name="Grabherr M.G."/>
            <person name="Kodira C.D."/>
            <person name="Kohler A."/>
            <person name="Kuees U."/>
            <person name="Lindquist E.A."/>
            <person name="Lucas S.M."/>
            <person name="Mago R."/>
            <person name="Mauceli E."/>
            <person name="Morin E."/>
            <person name="Murat C."/>
            <person name="Pangilinan J.L."/>
            <person name="Park R."/>
            <person name="Pearson M."/>
            <person name="Quesneville H."/>
            <person name="Rouhier N."/>
            <person name="Sakthikumar S."/>
            <person name="Salamov A.A."/>
            <person name="Schmutz J."/>
            <person name="Selles B."/>
            <person name="Shapiro H."/>
            <person name="Tanguay P."/>
            <person name="Tuskan G.A."/>
            <person name="Henrissat B."/>
            <person name="Van de Peer Y."/>
            <person name="Rouze P."/>
            <person name="Ellis J.G."/>
            <person name="Dodds P.N."/>
            <person name="Schein J.E."/>
            <person name="Zhong S."/>
            <person name="Hamelin R.C."/>
            <person name="Grigoriev I.V."/>
            <person name="Szabo L.J."/>
            <person name="Martin F."/>
        </authorList>
    </citation>
    <scope>NUCLEOTIDE SEQUENCE [LARGE SCALE GENOMIC DNA]</scope>
    <source>
        <strain evidence="9">98AG31 / pathotype 3-4-7</strain>
    </source>
</reference>
<accession>F4R6P4</accession>
<keyword evidence="2" id="KW-0547">Nucleotide-binding</keyword>
<keyword evidence="3" id="KW-0227">DNA damage</keyword>
<dbReference type="PANTHER" id="PTHR46239">
    <property type="entry name" value="DNA REPAIR PROTEIN RAD51 HOMOLOG 3 RAD51C"/>
    <property type="match status" value="1"/>
</dbReference>
<feature type="domain" description="AAA+ ATPase" evidence="7">
    <location>
        <begin position="96"/>
        <end position="288"/>
    </location>
</feature>
<dbReference type="InParanoid" id="F4R6P4"/>
<dbReference type="GO" id="GO:0033063">
    <property type="term" value="C:Rad51B-Rad51C-Rad51D-XRCC2 complex"/>
    <property type="evidence" value="ECO:0007669"/>
    <property type="project" value="TreeGrafter"/>
</dbReference>
<dbReference type="GO" id="GO:0000400">
    <property type="term" value="F:four-way junction DNA binding"/>
    <property type="evidence" value="ECO:0007669"/>
    <property type="project" value="TreeGrafter"/>
</dbReference>
<dbReference type="PANTHER" id="PTHR46239:SF1">
    <property type="entry name" value="DNA REPAIR PROTEIN RAD51 HOMOLOG 3"/>
    <property type="match status" value="1"/>
</dbReference>
<protein>
    <recommendedName>
        <fullName evidence="7">AAA+ ATPase domain-containing protein</fullName>
    </recommendedName>
</protein>
<dbReference type="Pfam" id="PF13481">
    <property type="entry name" value="AAA_25"/>
    <property type="match status" value="1"/>
</dbReference>
<dbReference type="GO" id="GO:0007131">
    <property type="term" value="P:reciprocal meiotic recombination"/>
    <property type="evidence" value="ECO:0007669"/>
    <property type="project" value="TreeGrafter"/>
</dbReference>
<dbReference type="GeneID" id="18921450"/>
<dbReference type="InterPro" id="IPR052093">
    <property type="entry name" value="HR_Repair_Mediator"/>
</dbReference>
<dbReference type="EMBL" id="GL883091">
    <property type="protein sequence ID" value="EGG12425.1"/>
    <property type="molecule type" value="Genomic_DNA"/>
</dbReference>
<dbReference type="RefSeq" id="XP_007404800.1">
    <property type="nucleotide sequence ID" value="XM_007404738.1"/>
</dbReference>
<name>F4R6P4_MELLP</name>
<dbReference type="HOGENOM" id="CLU_906531_0_0_1"/>
<dbReference type="SMART" id="SM00382">
    <property type="entry name" value="AAA"/>
    <property type="match status" value="1"/>
</dbReference>
<dbReference type="GO" id="GO:0005657">
    <property type="term" value="C:replication fork"/>
    <property type="evidence" value="ECO:0007669"/>
    <property type="project" value="TreeGrafter"/>
</dbReference>
<dbReference type="Proteomes" id="UP000001072">
    <property type="component" value="Unassembled WGS sequence"/>
</dbReference>
<proteinExistence type="predicted"/>
<evidence type="ECO:0000256" key="4">
    <source>
        <dbReference type="ARBA" id="ARBA00022840"/>
    </source>
</evidence>
<dbReference type="InterPro" id="IPR003593">
    <property type="entry name" value="AAA+_ATPase"/>
</dbReference>
<dbReference type="GO" id="GO:0000707">
    <property type="term" value="P:meiotic DNA recombinase assembly"/>
    <property type="evidence" value="ECO:0007669"/>
    <property type="project" value="TreeGrafter"/>
</dbReference>
<dbReference type="GO" id="GO:0008821">
    <property type="term" value="F:crossover junction DNA endonuclease activity"/>
    <property type="evidence" value="ECO:0007669"/>
    <property type="project" value="TreeGrafter"/>
</dbReference>
<keyword evidence="6" id="KW-0539">Nucleus</keyword>
<evidence type="ECO:0000256" key="5">
    <source>
        <dbReference type="ARBA" id="ARBA00023204"/>
    </source>
</evidence>